<sequence>MQRLIAFGRRHGRDYISGSSLSSSSSSFSSSPKKVFFSNFNLIPCQLSSSSSSSSCNSDSKDDFHIVMNILSNSAPSRRGHQIYSALDAALDVTTLIQQQQHFVLKVIETSCQPRLVHTLRVSPYDLIHYIKLVWKNNKDLITTPVVESLVSSICCCSTTVSTPPTKNDILYLWNFLKHIARHHPPGLLNARILNTLIQSFSIMGRGEGKAALEVFNKFQDFHCVPNHDTYYFTLQALLNSSCSPDMIHQAASICQNMLLLFPHDHLDGGSSYDQEYTQPPPSPDDSDSDFQIALTFLGGIPRPYLEG</sequence>
<feature type="non-terminal residue" evidence="1">
    <location>
        <position position="308"/>
    </location>
</feature>
<dbReference type="AlphaFoldDB" id="A0A392LYW0"/>
<protein>
    <submittedName>
        <fullName evidence="1">Pentatricopeptide repeat-containing protein</fullName>
    </submittedName>
</protein>
<name>A0A392LYW0_9FABA</name>
<dbReference type="EMBL" id="LXQA010000759">
    <property type="protein sequence ID" value="MCH80173.1"/>
    <property type="molecule type" value="Genomic_DNA"/>
</dbReference>
<dbReference type="Proteomes" id="UP000265520">
    <property type="component" value="Unassembled WGS sequence"/>
</dbReference>
<accession>A0A392LYW0</accession>
<keyword evidence="2" id="KW-1185">Reference proteome</keyword>
<proteinExistence type="predicted"/>
<gene>
    <name evidence="1" type="ORF">A2U01_0000936</name>
</gene>
<comment type="caution">
    <text evidence="1">The sequence shown here is derived from an EMBL/GenBank/DDBJ whole genome shotgun (WGS) entry which is preliminary data.</text>
</comment>
<reference evidence="1 2" key="1">
    <citation type="journal article" date="2018" name="Front. Plant Sci.">
        <title>Red Clover (Trifolium pratense) and Zigzag Clover (T. medium) - A Picture of Genomic Similarities and Differences.</title>
        <authorList>
            <person name="Dluhosova J."/>
            <person name="Istvanek J."/>
            <person name="Nedelnik J."/>
            <person name="Repkova J."/>
        </authorList>
    </citation>
    <scope>NUCLEOTIDE SEQUENCE [LARGE SCALE GENOMIC DNA]</scope>
    <source>
        <strain evidence="2">cv. 10/8</strain>
        <tissue evidence="1">Leaf</tissue>
    </source>
</reference>
<organism evidence="1 2">
    <name type="scientific">Trifolium medium</name>
    <dbReference type="NCBI Taxonomy" id="97028"/>
    <lineage>
        <taxon>Eukaryota</taxon>
        <taxon>Viridiplantae</taxon>
        <taxon>Streptophyta</taxon>
        <taxon>Embryophyta</taxon>
        <taxon>Tracheophyta</taxon>
        <taxon>Spermatophyta</taxon>
        <taxon>Magnoliopsida</taxon>
        <taxon>eudicotyledons</taxon>
        <taxon>Gunneridae</taxon>
        <taxon>Pentapetalae</taxon>
        <taxon>rosids</taxon>
        <taxon>fabids</taxon>
        <taxon>Fabales</taxon>
        <taxon>Fabaceae</taxon>
        <taxon>Papilionoideae</taxon>
        <taxon>50 kb inversion clade</taxon>
        <taxon>NPAAA clade</taxon>
        <taxon>Hologalegina</taxon>
        <taxon>IRL clade</taxon>
        <taxon>Trifolieae</taxon>
        <taxon>Trifolium</taxon>
    </lineage>
</organism>
<evidence type="ECO:0000313" key="2">
    <source>
        <dbReference type="Proteomes" id="UP000265520"/>
    </source>
</evidence>
<evidence type="ECO:0000313" key="1">
    <source>
        <dbReference type="EMBL" id="MCH80173.1"/>
    </source>
</evidence>